<evidence type="ECO:0000313" key="1">
    <source>
        <dbReference type="EMBL" id="KAK2946909.1"/>
    </source>
</evidence>
<keyword evidence="2" id="KW-1185">Reference proteome</keyword>
<gene>
    <name evidence="1" type="ORF">BLNAU_18133</name>
</gene>
<protein>
    <submittedName>
        <fullName evidence="1">Uncharacterized protein</fullName>
    </submittedName>
</protein>
<evidence type="ECO:0000313" key="2">
    <source>
        <dbReference type="Proteomes" id="UP001281761"/>
    </source>
</evidence>
<accession>A0ABQ9X565</accession>
<organism evidence="1 2">
    <name type="scientific">Blattamonas nauphoetae</name>
    <dbReference type="NCBI Taxonomy" id="2049346"/>
    <lineage>
        <taxon>Eukaryota</taxon>
        <taxon>Metamonada</taxon>
        <taxon>Preaxostyla</taxon>
        <taxon>Oxymonadida</taxon>
        <taxon>Blattamonas</taxon>
    </lineage>
</organism>
<sequence>MKLYYNYLADVVHPKHGSGYEVTAMVEIKNNSLALFGHLDTEYHTLIVDSEDGVPRGIRTTYDSWVGAPIVFEILCSRVEKRTVKRFALYDYRVEWYHPAGCPRKNLIKPSRFDRIEVCLDDLSPLFVLSANNVSSTFRFSI</sequence>
<dbReference type="Proteomes" id="UP001281761">
    <property type="component" value="Unassembled WGS sequence"/>
</dbReference>
<name>A0ABQ9X565_9EUKA</name>
<dbReference type="EMBL" id="JARBJD010000215">
    <property type="protein sequence ID" value="KAK2946909.1"/>
    <property type="molecule type" value="Genomic_DNA"/>
</dbReference>
<reference evidence="1 2" key="1">
    <citation type="journal article" date="2022" name="bioRxiv">
        <title>Genomics of Preaxostyla Flagellates Illuminates Evolutionary Transitions and the Path Towards Mitochondrial Loss.</title>
        <authorList>
            <person name="Novak L.V.F."/>
            <person name="Treitli S.C."/>
            <person name="Pyrih J."/>
            <person name="Halakuc P."/>
            <person name="Pipaliya S.V."/>
            <person name="Vacek V."/>
            <person name="Brzon O."/>
            <person name="Soukal P."/>
            <person name="Eme L."/>
            <person name="Dacks J.B."/>
            <person name="Karnkowska A."/>
            <person name="Elias M."/>
            <person name="Hampl V."/>
        </authorList>
    </citation>
    <scope>NUCLEOTIDE SEQUENCE [LARGE SCALE GENOMIC DNA]</scope>
    <source>
        <strain evidence="1">NAU3</strain>
        <tissue evidence="1">Gut</tissue>
    </source>
</reference>
<proteinExistence type="predicted"/>
<comment type="caution">
    <text evidence="1">The sequence shown here is derived from an EMBL/GenBank/DDBJ whole genome shotgun (WGS) entry which is preliminary data.</text>
</comment>